<dbReference type="Proteomes" id="UP000092716">
    <property type="component" value="Chromosome 1"/>
</dbReference>
<dbReference type="RefSeq" id="XP_019912543.1">
    <property type="nucleotide sequence ID" value="XM_020056932.1"/>
</dbReference>
<dbReference type="GeneID" id="30906834"/>
<gene>
    <name evidence="1" type="ORF">PCOAH_00001150</name>
</gene>
<evidence type="ECO:0000313" key="1">
    <source>
        <dbReference type="EMBL" id="ANQ05848.1"/>
    </source>
</evidence>
<dbReference type="VEuPathDB" id="PlasmoDB:PCOAH_00001150"/>
<sequence length="127" mass="14364">MSETPPELDKLPSKTDYYDKFDAPSGSECSSLGHNFQQWESQLKSALSEYHKITDEAEKIAKAYCSACKMKQERKSKPVKATPNLCDQIHFVAARTFVNHPHELKYELVPPSIILPIRSIPSQVGEK</sequence>
<reference evidence="2" key="1">
    <citation type="submission" date="2016-06" db="EMBL/GenBank/DDBJ databases">
        <title>First high quality genome sequence of Plasmodium coatneyi using continuous long reads from single molecule, real-time sequencing.</title>
        <authorList>
            <person name="Chien J.-T."/>
            <person name="Pakala S.B."/>
            <person name="Geraldo J.A."/>
            <person name="Lapp S.A."/>
            <person name="Barnwell J.W."/>
            <person name="Kissinger J.C."/>
            <person name="Galinski M.R."/>
            <person name="Humphrey J.C."/>
        </authorList>
    </citation>
    <scope>NUCLEOTIDE SEQUENCE [LARGE SCALE GENOMIC DNA]</scope>
    <source>
        <strain evidence="2">Hackeri</strain>
    </source>
</reference>
<keyword evidence="2" id="KW-1185">Reference proteome</keyword>
<evidence type="ECO:0000313" key="2">
    <source>
        <dbReference type="Proteomes" id="UP000092716"/>
    </source>
</evidence>
<accession>A0A1B1DSS6</accession>
<protein>
    <submittedName>
        <fullName evidence="1">KIR protein</fullName>
    </submittedName>
</protein>
<dbReference type="AlphaFoldDB" id="A0A1B1DSS6"/>
<name>A0A1B1DSS6_9APIC</name>
<organism evidence="1 2">
    <name type="scientific">Plasmodium coatneyi</name>
    <dbReference type="NCBI Taxonomy" id="208452"/>
    <lineage>
        <taxon>Eukaryota</taxon>
        <taxon>Sar</taxon>
        <taxon>Alveolata</taxon>
        <taxon>Apicomplexa</taxon>
        <taxon>Aconoidasida</taxon>
        <taxon>Haemosporida</taxon>
        <taxon>Plasmodiidae</taxon>
        <taxon>Plasmodium</taxon>
    </lineage>
</organism>
<dbReference type="KEGG" id="pcot:PCOAH_00001150"/>
<proteinExistence type="predicted"/>
<dbReference type="EMBL" id="CP016239">
    <property type="protein sequence ID" value="ANQ05848.1"/>
    <property type="molecule type" value="Genomic_DNA"/>
</dbReference>